<dbReference type="GO" id="GO:0016787">
    <property type="term" value="F:hydrolase activity"/>
    <property type="evidence" value="ECO:0007669"/>
    <property type="project" value="UniProtKB-KW"/>
</dbReference>
<reference evidence="8 9" key="1">
    <citation type="submission" date="2014-01" db="EMBL/GenBank/DDBJ databases">
        <authorList>
            <consortium name="DOE Joint Genome Institute"/>
            <person name="Anderson I."/>
            <person name="Huntemann M."/>
            <person name="Han J."/>
            <person name="Chen A."/>
            <person name="Kyrpides N."/>
            <person name="Mavromatis K."/>
            <person name="Markowitz V."/>
            <person name="Palaniappan K."/>
            <person name="Ivanova N."/>
            <person name="Schaumberg A."/>
            <person name="Pati A."/>
            <person name="Liolios K."/>
            <person name="Nordberg H.P."/>
            <person name="Cantor M.N."/>
            <person name="Hua S.X."/>
            <person name="Woyke T."/>
        </authorList>
    </citation>
    <scope>NUCLEOTIDE SEQUENCE [LARGE SCALE GENOMIC DNA]</scope>
    <source>
        <strain evidence="8 9">XH-48</strain>
    </source>
</reference>
<evidence type="ECO:0000256" key="2">
    <source>
        <dbReference type="ARBA" id="ARBA00022722"/>
    </source>
</evidence>
<dbReference type="OrthoDB" id="335130at2157"/>
<evidence type="ECO:0000256" key="4">
    <source>
        <dbReference type="ARBA" id="ARBA00022801"/>
    </source>
</evidence>
<keyword evidence="3" id="KW-0479">Metal-binding</keyword>
<dbReference type="STRING" id="797299.HALLA_05090"/>
<dbReference type="EMBL" id="CP007055">
    <property type="protein sequence ID" value="AHG00702.1"/>
    <property type="molecule type" value="Genomic_DNA"/>
</dbReference>
<comment type="cofactor">
    <cofactor evidence="1">
        <name>Mg(2+)</name>
        <dbReference type="ChEBI" id="CHEBI:18420"/>
    </cofactor>
</comment>
<dbReference type="GeneID" id="25143884"/>
<dbReference type="AlphaFoldDB" id="W0JTR6"/>
<dbReference type="Gene3D" id="3.40.50.1010">
    <property type="entry name" value="5'-nuclease"/>
    <property type="match status" value="1"/>
</dbReference>
<keyword evidence="4" id="KW-0378">Hydrolase</keyword>
<dbReference type="Proteomes" id="UP000019024">
    <property type="component" value="Chromosome"/>
</dbReference>
<dbReference type="HOGENOM" id="CLU_1850686_0_0_2"/>
<dbReference type="SUPFAM" id="SSF88723">
    <property type="entry name" value="PIN domain-like"/>
    <property type="match status" value="1"/>
</dbReference>
<evidence type="ECO:0000256" key="5">
    <source>
        <dbReference type="ARBA" id="ARBA00022842"/>
    </source>
</evidence>
<keyword evidence="2" id="KW-0540">Nuclease</keyword>
<evidence type="ECO:0000256" key="6">
    <source>
        <dbReference type="ARBA" id="ARBA00038093"/>
    </source>
</evidence>
<evidence type="ECO:0000259" key="7">
    <source>
        <dbReference type="Pfam" id="PF01850"/>
    </source>
</evidence>
<name>W0JTR6_9EURY</name>
<dbReference type="PANTHER" id="PTHR33653">
    <property type="entry name" value="RIBONUCLEASE VAPC2"/>
    <property type="match status" value="1"/>
</dbReference>
<dbReference type="Pfam" id="PF01850">
    <property type="entry name" value="PIN"/>
    <property type="match status" value="1"/>
</dbReference>
<keyword evidence="5" id="KW-0460">Magnesium</keyword>
<evidence type="ECO:0000256" key="3">
    <source>
        <dbReference type="ARBA" id="ARBA00022723"/>
    </source>
</evidence>
<dbReference type="InterPro" id="IPR050556">
    <property type="entry name" value="Type_II_TA_system_RNase"/>
</dbReference>
<dbReference type="RefSeq" id="WP_049951533.1">
    <property type="nucleotide sequence ID" value="NZ_CP007055.1"/>
</dbReference>
<keyword evidence="9" id="KW-1185">Reference proteome</keyword>
<dbReference type="PANTHER" id="PTHR33653:SF1">
    <property type="entry name" value="RIBONUCLEASE VAPC2"/>
    <property type="match status" value="1"/>
</dbReference>
<evidence type="ECO:0000313" key="9">
    <source>
        <dbReference type="Proteomes" id="UP000019024"/>
    </source>
</evidence>
<dbReference type="KEGG" id="hlr:HALLA_05090"/>
<gene>
    <name evidence="8" type="ORF">HALLA_05090</name>
</gene>
<organism evidence="8 9">
    <name type="scientific">Halostagnicola larsenii XH-48</name>
    <dbReference type="NCBI Taxonomy" id="797299"/>
    <lineage>
        <taxon>Archaea</taxon>
        <taxon>Methanobacteriati</taxon>
        <taxon>Methanobacteriota</taxon>
        <taxon>Stenosarchaea group</taxon>
        <taxon>Halobacteria</taxon>
        <taxon>Halobacteriales</taxon>
        <taxon>Natrialbaceae</taxon>
        <taxon>Halostagnicola</taxon>
    </lineage>
</organism>
<evidence type="ECO:0000313" key="8">
    <source>
        <dbReference type="EMBL" id="AHG00702.1"/>
    </source>
</evidence>
<evidence type="ECO:0000256" key="1">
    <source>
        <dbReference type="ARBA" id="ARBA00001946"/>
    </source>
</evidence>
<dbReference type="GO" id="GO:0046872">
    <property type="term" value="F:metal ion binding"/>
    <property type="evidence" value="ECO:0007669"/>
    <property type="project" value="UniProtKB-KW"/>
</dbReference>
<protein>
    <recommendedName>
        <fullName evidence="7">PIN domain-containing protein</fullName>
    </recommendedName>
</protein>
<comment type="similarity">
    <text evidence="6">Belongs to the PINc/VapC protein family.</text>
</comment>
<dbReference type="GO" id="GO:0004518">
    <property type="term" value="F:nuclease activity"/>
    <property type="evidence" value="ECO:0007669"/>
    <property type="project" value="UniProtKB-KW"/>
</dbReference>
<accession>W0JTR6</accession>
<dbReference type="eggNOG" id="arCOG00713">
    <property type="taxonomic scope" value="Archaea"/>
</dbReference>
<dbReference type="InterPro" id="IPR002716">
    <property type="entry name" value="PIN_dom"/>
</dbReference>
<proteinExistence type="inferred from homology"/>
<dbReference type="InterPro" id="IPR029060">
    <property type="entry name" value="PIN-like_dom_sf"/>
</dbReference>
<feature type="domain" description="PIN" evidence="7">
    <location>
        <begin position="3"/>
        <end position="128"/>
    </location>
</feature>
<sequence>MHYLDSWVWLEYVFGGDADAEAETALENAREDDGLTSTIALTEIDYILRRDLDTETADYVTSSIEDDDSVRVVPVSSEIALHASNIRSKYYQRRERELSYADALHISTAIITECDVIHTGDSDFEALEEIETVVY</sequence>